<dbReference type="GO" id="GO:0004314">
    <property type="term" value="F:[acyl-carrier-protein] S-malonyltransferase activity"/>
    <property type="evidence" value="ECO:0007669"/>
    <property type="project" value="TreeGrafter"/>
</dbReference>
<dbReference type="Pfam" id="PF00698">
    <property type="entry name" value="Acyl_transf_1"/>
    <property type="match status" value="1"/>
</dbReference>
<gene>
    <name evidence="2" type="ORF">C8J26_3011</name>
</gene>
<reference evidence="2 3" key="1">
    <citation type="submission" date="2018-04" db="EMBL/GenBank/DDBJ databases">
        <title>Genomic Encyclopedia of Type Strains, Phase III (KMG-III): the genomes of soil and plant-associated and newly described type strains.</title>
        <authorList>
            <person name="Whitman W."/>
        </authorList>
    </citation>
    <scope>NUCLEOTIDE SEQUENCE [LARGE SCALE GENOMIC DNA]</scope>
    <source>
        <strain evidence="2 3">MA101b</strain>
    </source>
</reference>
<evidence type="ECO:0000313" key="3">
    <source>
        <dbReference type="Proteomes" id="UP000244189"/>
    </source>
</evidence>
<dbReference type="GO" id="GO:0006633">
    <property type="term" value="P:fatty acid biosynthetic process"/>
    <property type="evidence" value="ECO:0007669"/>
    <property type="project" value="TreeGrafter"/>
</dbReference>
<dbReference type="InterPro" id="IPR050858">
    <property type="entry name" value="Mal-CoA-ACP_Trans/PKS_FabD"/>
</dbReference>
<name>A0A2T5GIX6_9SPHN</name>
<organism evidence="2 3">
    <name type="scientific">Sphingomonas aurantiaca</name>
    <dbReference type="NCBI Taxonomy" id="185949"/>
    <lineage>
        <taxon>Bacteria</taxon>
        <taxon>Pseudomonadati</taxon>
        <taxon>Pseudomonadota</taxon>
        <taxon>Alphaproteobacteria</taxon>
        <taxon>Sphingomonadales</taxon>
        <taxon>Sphingomonadaceae</taxon>
        <taxon>Sphingomonas</taxon>
    </lineage>
</organism>
<dbReference type="InterPro" id="IPR001227">
    <property type="entry name" value="Ac_transferase_dom_sf"/>
</dbReference>
<dbReference type="PANTHER" id="PTHR42681">
    <property type="entry name" value="MALONYL-COA-ACYL CARRIER PROTEIN TRANSACYLASE, MITOCHONDRIAL"/>
    <property type="match status" value="1"/>
</dbReference>
<dbReference type="Gene3D" id="3.30.70.250">
    <property type="entry name" value="Malonyl-CoA ACP transacylase, ACP-binding"/>
    <property type="match status" value="1"/>
</dbReference>
<evidence type="ECO:0000259" key="1">
    <source>
        <dbReference type="SMART" id="SM00827"/>
    </source>
</evidence>
<dbReference type="SUPFAM" id="SSF52151">
    <property type="entry name" value="FabD/lysophospholipase-like"/>
    <property type="match status" value="1"/>
</dbReference>
<dbReference type="EMBL" id="QAOG01000005">
    <property type="protein sequence ID" value="PTQ59269.1"/>
    <property type="molecule type" value="Genomic_DNA"/>
</dbReference>
<dbReference type="RefSeq" id="WP_107959038.1">
    <property type="nucleotide sequence ID" value="NZ_QAOG01000005.1"/>
</dbReference>
<protein>
    <submittedName>
        <fullName evidence="2">[acyl-carrier-protein] S-malonyltransferase</fullName>
    </submittedName>
</protein>
<dbReference type="SUPFAM" id="SSF55048">
    <property type="entry name" value="Probable ACP-binding domain of malonyl-CoA ACP transacylase"/>
    <property type="match status" value="1"/>
</dbReference>
<proteinExistence type="predicted"/>
<accession>A0A2T5GIX6</accession>
<dbReference type="InterPro" id="IPR016036">
    <property type="entry name" value="Malonyl_transacylase_ACP-bd"/>
</dbReference>
<dbReference type="InterPro" id="IPR014043">
    <property type="entry name" value="Acyl_transferase_dom"/>
</dbReference>
<keyword evidence="2" id="KW-0808">Transferase</keyword>
<dbReference type="GO" id="GO:0005829">
    <property type="term" value="C:cytosol"/>
    <property type="evidence" value="ECO:0007669"/>
    <property type="project" value="TreeGrafter"/>
</dbReference>
<dbReference type="Gene3D" id="3.40.366.10">
    <property type="entry name" value="Malonyl-Coenzyme A Acyl Carrier Protein, domain 2"/>
    <property type="match status" value="1"/>
</dbReference>
<dbReference type="Proteomes" id="UP000244189">
    <property type="component" value="Unassembled WGS sequence"/>
</dbReference>
<dbReference type="PANTHER" id="PTHR42681:SF6">
    <property type="entry name" value="BLL0263 PROTEIN"/>
    <property type="match status" value="1"/>
</dbReference>
<evidence type="ECO:0000313" key="2">
    <source>
        <dbReference type="EMBL" id="PTQ59269.1"/>
    </source>
</evidence>
<dbReference type="InterPro" id="IPR016035">
    <property type="entry name" value="Acyl_Trfase/lysoPLipase"/>
</dbReference>
<comment type="caution">
    <text evidence="2">The sequence shown here is derived from an EMBL/GenBank/DDBJ whole genome shotgun (WGS) entry which is preliminary data.</text>
</comment>
<feature type="domain" description="Malonyl-CoA:ACP transacylase (MAT)" evidence="1">
    <location>
        <begin position="6"/>
        <end position="300"/>
    </location>
</feature>
<dbReference type="AlphaFoldDB" id="A0A2T5GIX6"/>
<sequence length="303" mass="31582">MTLALLCSGQGRQDRAMLEMFADDPRAQSILTHAGALLGQDIRTLLQTADDATLFANRTSQILCVARGLAAAACLEPASPFTAAGYSVGEMAAWGVAGIWSPERTLDLTARRAEAMDSASGPDDGLGFVRGLPRDRVEALVARFDCHIAIVNPALLFVVGGKRDDVDRCCASALGEGAASARPIAVHIASHTPRLSNAVAPFRAALEGSAPGRPGRGRTLIGAATASIVSGARDVPGLAAQLDTTIDWAATLEALFERGVDRILELGPGTALADMVRAVDPALDVRAVDDFRSVAGISDWMAR</sequence>
<dbReference type="SMART" id="SM00827">
    <property type="entry name" value="PKS_AT"/>
    <property type="match status" value="1"/>
</dbReference>
<keyword evidence="3" id="KW-1185">Reference proteome</keyword>